<organism evidence="2 3">
    <name type="scientific">Salix udensis</name>
    <dbReference type="NCBI Taxonomy" id="889485"/>
    <lineage>
        <taxon>Eukaryota</taxon>
        <taxon>Viridiplantae</taxon>
        <taxon>Streptophyta</taxon>
        <taxon>Embryophyta</taxon>
        <taxon>Tracheophyta</taxon>
        <taxon>Spermatophyta</taxon>
        <taxon>Magnoliopsida</taxon>
        <taxon>eudicotyledons</taxon>
        <taxon>Gunneridae</taxon>
        <taxon>Pentapetalae</taxon>
        <taxon>rosids</taxon>
        <taxon>fabids</taxon>
        <taxon>Malpighiales</taxon>
        <taxon>Salicaceae</taxon>
        <taxon>Saliceae</taxon>
        <taxon>Salix</taxon>
    </lineage>
</organism>
<dbReference type="GO" id="GO:0006970">
    <property type="term" value="P:response to osmotic stress"/>
    <property type="evidence" value="ECO:0007669"/>
    <property type="project" value="InterPro"/>
</dbReference>
<name>A0AAD6KH81_9ROSI</name>
<evidence type="ECO:0000313" key="2">
    <source>
        <dbReference type="EMBL" id="KAJ6423455.1"/>
    </source>
</evidence>
<feature type="signal peptide" evidence="1">
    <location>
        <begin position="1"/>
        <end position="24"/>
    </location>
</feature>
<protein>
    <submittedName>
        <fullName evidence="2">Uncharacterized protein</fullName>
    </submittedName>
</protein>
<keyword evidence="3" id="KW-1185">Reference proteome</keyword>
<evidence type="ECO:0000313" key="3">
    <source>
        <dbReference type="Proteomes" id="UP001162972"/>
    </source>
</evidence>
<dbReference type="InterPro" id="IPR038930">
    <property type="entry name" value="CEP13/CEP14"/>
</dbReference>
<evidence type="ECO:0000256" key="1">
    <source>
        <dbReference type="SAM" id="SignalP"/>
    </source>
</evidence>
<dbReference type="EMBL" id="JAPFFJ010000006">
    <property type="protein sequence ID" value="KAJ6423455.1"/>
    <property type="molecule type" value="Genomic_DNA"/>
</dbReference>
<dbReference type="Proteomes" id="UP001162972">
    <property type="component" value="Chromosome 16"/>
</dbReference>
<feature type="chain" id="PRO_5041907863" evidence="1">
    <location>
        <begin position="25"/>
        <end position="83"/>
    </location>
</feature>
<sequence>MDRSSKISFIFALILICHAPSFEARKLLSLEKKENPSLKDNTAPFYYPSGEGHARVVDERFIVSHLSRIDRILRSVPSPGTGN</sequence>
<proteinExistence type="predicted"/>
<accession>A0AAD6KH81</accession>
<dbReference type="GO" id="GO:0006995">
    <property type="term" value="P:cellular response to nitrogen starvation"/>
    <property type="evidence" value="ECO:0007669"/>
    <property type="project" value="InterPro"/>
</dbReference>
<dbReference type="AlphaFoldDB" id="A0AAD6KH81"/>
<keyword evidence="1" id="KW-0732">Signal</keyword>
<gene>
    <name evidence="2" type="ORF">OIU84_024414</name>
</gene>
<dbReference type="PANTHER" id="PTHR37180">
    <property type="entry name" value="PRECURSOR OF CEP14"/>
    <property type="match status" value="1"/>
</dbReference>
<dbReference type="PANTHER" id="PTHR37180:SF4">
    <property type="entry name" value="FORMIN-LIKE PROTEIN 3"/>
    <property type="match status" value="1"/>
</dbReference>
<comment type="caution">
    <text evidence="2">The sequence shown here is derived from an EMBL/GenBank/DDBJ whole genome shotgun (WGS) entry which is preliminary data.</text>
</comment>
<reference evidence="2 3" key="1">
    <citation type="journal article" date="2023" name="Int. J. Mol. Sci.">
        <title>De Novo Assembly and Annotation of 11 Diverse Shrub Willow (Salix) Genomes Reveals Novel Gene Organization in Sex-Linked Regions.</title>
        <authorList>
            <person name="Hyden B."/>
            <person name="Feng K."/>
            <person name="Yates T.B."/>
            <person name="Jawdy S."/>
            <person name="Cereghino C."/>
            <person name="Smart L.B."/>
            <person name="Muchero W."/>
        </authorList>
    </citation>
    <scope>NUCLEOTIDE SEQUENCE [LARGE SCALE GENOMIC DNA]</scope>
    <source>
        <tissue evidence="2">Shoot tip</tissue>
    </source>
</reference>